<organism evidence="1 2">
    <name type="scientific">Diversispora epigaea</name>
    <dbReference type="NCBI Taxonomy" id="1348612"/>
    <lineage>
        <taxon>Eukaryota</taxon>
        <taxon>Fungi</taxon>
        <taxon>Fungi incertae sedis</taxon>
        <taxon>Mucoromycota</taxon>
        <taxon>Glomeromycotina</taxon>
        <taxon>Glomeromycetes</taxon>
        <taxon>Diversisporales</taxon>
        <taxon>Diversisporaceae</taxon>
        <taxon>Diversispora</taxon>
    </lineage>
</organism>
<accession>A0A397J8M1</accession>
<evidence type="ECO:0000313" key="2">
    <source>
        <dbReference type="Proteomes" id="UP000266861"/>
    </source>
</evidence>
<dbReference type="AlphaFoldDB" id="A0A397J8M1"/>
<reference evidence="1 2" key="1">
    <citation type="submission" date="2018-08" db="EMBL/GenBank/DDBJ databases">
        <title>Genome and evolution of the arbuscular mycorrhizal fungus Diversispora epigaea (formerly Glomus versiforme) and its bacterial endosymbionts.</title>
        <authorList>
            <person name="Sun X."/>
            <person name="Fei Z."/>
            <person name="Harrison M."/>
        </authorList>
    </citation>
    <scope>NUCLEOTIDE SEQUENCE [LARGE SCALE GENOMIC DNA]</scope>
    <source>
        <strain evidence="1 2">IT104</strain>
    </source>
</reference>
<comment type="caution">
    <text evidence="1">The sequence shown here is derived from an EMBL/GenBank/DDBJ whole genome shotgun (WGS) entry which is preliminary data.</text>
</comment>
<dbReference type="EMBL" id="PQFF01000083">
    <property type="protein sequence ID" value="RHZ83847.1"/>
    <property type="molecule type" value="Genomic_DNA"/>
</dbReference>
<gene>
    <name evidence="1" type="ORF">Glove_87g81</name>
</gene>
<name>A0A397J8M1_9GLOM</name>
<dbReference type="OrthoDB" id="2472670at2759"/>
<keyword evidence="2" id="KW-1185">Reference proteome</keyword>
<sequence length="116" mass="13678">MIDICNGVRPKVPDFMLNWISEWYLDLMYRCWSDDPSDNTVDNNVTQQLKITDENQKNTSKSQKQELFELFSYSSMLRPQSCYIIHTLHRLHDLLEEIKSGKTPDPNLTPKNLKKT</sequence>
<evidence type="ECO:0008006" key="3">
    <source>
        <dbReference type="Google" id="ProtNLM"/>
    </source>
</evidence>
<dbReference type="Proteomes" id="UP000266861">
    <property type="component" value="Unassembled WGS sequence"/>
</dbReference>
<evidence type="ECO:0000313" key="1">
    <source>
        <dbReference type="EMBL" id="RHZ83847.1"/>
    </source>
</evidence>
<protein>
    <recommendedName>
        <fullName evidence="3">Serine-threonine/tyrosine-protein kinase catalytic domain-containing protein</fullName>
    </recommendedName>
</protein>
<proteinExistence type="predicted"/>